<accession>N8XA77</accession>
<dbReference type="InterPro" id="IPR050767">
    <property type="entry name" value="Sel1_AlgK"/>
</dbReference>
<dbReference type="InterPro" id="IPR011990">
    <property type="entry name" value="TPR-like_helical_dom_sf"/>
</dbReference>
<dbReference type="Pfam" id="PF08238">
    <property type="entry name" value="Sel1"/>
    <property type="match status" value="4"/>
</dbReference>
<gene>
    <name evidence="1" type="ORF">F963_02503</name>
</gene>
<dbReference type="InterPro" id="IPR006597">
    <property type="entry name" value="Sel1-like"/>
</dbReference>
<sequence>MLLSNVVYSADLEINVTEIQQKAALNQKQALFDLGYLTQTGQGVEQDLPKAIELYKKASALGHRSANHNLGLIYFYGKGVKQDYLESAKWFKIAAERDVTDAQRNLLKLYYRHLIPRDEKYIEQLLKQLANKGNDEDIYALAQYYYFEREDIASAEPYYLILAEKGNTKVFNRLGSIYFKGDGDKRNYAEAYKWFKKSAENGDRDGQYLTGMMLMGNFGISEDKQTAIYWLKAAAKQGQTKASEYLDLMYKQ</sequence>
<dbReference type="PANTHER" id="PTHR11102">
    <property type="entry name" value="SEL-1-LIKE PROTEIN"/>
    <property type="match status" value="1"/>
</dbReference>
<name>N8XA77_ACIBZ</name>
<reference evidence="1 2" key="1">
    <citation type="submission" date="2013-02" db="EMBL/GenBank/DDBJ databases">
        <title>The Genome Sequence of Acinetobacter bereziniae NIPH 3.</title>
        <authorList>
            <consortium name="The Broad Institute Genome Sequencing Platform"/>
            <consortium name="The Broad Institute Genome Sequencing Center for Infectious Disease"/>
            <person name="Cerqueira G."/>
            <person name="Feldgarden M."/>
            <person name="Courvalin P."/>
            <person name="Perichon B."/>
            <person name="Grillot-Courvalin C."/>
            <person name="Clermont D."/>
            <person name="Rocha E."/>
            <person name="Yoon E.-J."/>
            <person name="Nemec A."/>
            <person name="Walker B."/>
            <person name="Young S.K."/>
            <person name="Zeng Q."/>
            <person name="Gargeya S."/>
            <person name="Fitzgerald M."/>
            <person name="Haas B."/>
            <person name="Abouelleil A."/>
            <person name="Alvarado L."/>
            <person name="Arachchi H.M."/>
            <person name="Berlin A.M."/>
            <person name="Chapman S.B."/>
            <person name="Dewar J."/>
            <person name="Goldberg J."/>
            <person name="Griggs A."/>
            <person name="Gujja S."/>
            <person name="Hansen M."/>
            <person name="Howarth C."/>
            <person name="Imamovic A."/>
            <person name="Larimer J."/>
            <person name="McCowan C."/>
            <person name="Murphy C."/>
            <person name="Neiman D."/>
            <person name="Pearson M."/>
            <person name="Priest M."/>
            <person name="Roberts A."/>
            <person name="Saif S."/>
            <person name="Shea T."/>
            <person name="Sisk P."/>
            <person name="Sykes S."/>
            <person name="Wortman J."/>
            <person name="Nusbaum C."/>
            <person name="Birren B."/>
        </authorList>
    </citation>
    <scope>NUCLEOTIDE SEQUENCE [LARGE SCALE GENOMIC DNA]</scope>
    <source>
        <strain evidence="1 2">NIPH 3</strain>
    </source>
</reference>
<dbReference type="EMBL" id="APPK01000039">
    <property type="protein sequence ID" value="ENV21362.1"/>
    <property type="molecule type" value="Genomic_DNA"/>
</dbReference>
<dbReference type="SUPFAM" id="SSF81901">
    <property type="entry name" value="HCP-like"/>
    <property type="match status" value="2"/>
</dbReference>
<protein>
    <recommendedName>
        <fullName evidence="3">Sel1 repeat protein</fullName>
    </recommendedName>
</protein>
<dbReference type="PANTHER" id="PTHR11102:SF160">
    <property type="entry name" value="ERAD-ASSOCIATED E3 UBIQUITIN-PROTEIN LIGASE COMPONENT HRD3"/>
    <property type="match status" value="1"/>
</dbReference>
<organism evidence="1 2">
    <name type="scientific">Acinetobacter bereziniae NIPH 3</name>
    <dbReference type="NCBI Taxonomy" id="1217651"/>
    <lineage>
        <taxon>Bacteria</taxon>
        <taxon>Pseudomonadati</taxon>
        <taxon>Pseudomonadota</taxon>
        <taxon>Gammaproteobacteria</taxon>
        <taxon>Moraxellales</taxon>
        <taxon>Moraxellaceae</taxon>
        <taxon>Acinetobacter</taxon>
    </lineage>
</organism>
<dbReference type="HOGENOM" id="CLU_000288_36_2_6"/>
<dbReference type="PATRIC" id="fig|1217651.3.peg.2462"/>
<dbReference type="AlphaFoldDB" id="N8XA77"/>
<proteinExistence type="predicted"/>
<evidence type="ECO:0000313" key="2">
    <source>
        <dbReference type="Proteomes" id="UP000013270"/>
    </source>
</evidence>
<evidence type="ECO:0008006" key="3">
    <source>
        <dbReference type="Google" id="ProtNLM"/>
    </source>
</evidence>
<evidence type="ECO:0000313" key="1">
    <source>
        <dbReference type="EMBL" id="ENV21362.1"/>
    </source>
</evidence>
<dbReference type="SMART" id="SM00671">
    <property type="entry name" value="SEL1"/>
    <property type="match status" value="5"/>
</dbReference>
<comment type="caution">
    <text evidence="1">The sequence shown here is derived from an EMBL/GenBank/DDBJ whole genome shotgun (WGS) entry which is preliminary data.</text>
</comment>
<dbReference type="Gene3D" id="1.25.40.10">
    <property type="entry name" value="Tetratricopeptide repeat domain"/>
    <property type="match status" value="2"/>
</dbReference>
<dbReference type="Proteomes" id="UP000013270">
    <property type="component" value="Unassembled WGS sequence"/>
</dbReference>